<feature type="coiled-coil region" evidence="6">
    <location>
        <begin position="179"/>
        <end position="229"/>
    </location>
</feature>
<evidence type="ECO:0000256" key="7">
    <source>
        <dbReference type="SAM" id="Phobius"/>
    </source>
</evidence>
<dbReference type="EMBL" id="FODO01000006">
    <property type="protein sequence ID" value="SEO20353.1"/>
    <property type="molecule type" value="Genomic_DNA"/>
</dbReference>
<organism evidence="10 11">
    <name type="scientific">Nitrosomonas oligotropha</name>
    <dbReference type="NCBI Taxonomy" id="42354"/>
    <lineage>
        <taxon>Bacteria</taxon>
        <taxon>Pseudomonadati</taxon>
        <taxon>Pseudomonadota</taxon>
        <taxon>Betaproteobacteria</taxon>
        <taxon>Nitrosomonadales</taxon>
        <taxon>Nitrosomonadaceae</taxon>
        <taxon>Nitrosomonas</taxon>
    </lineage>
</organism>
<dbReference type="Proteomes" id="UP000198814">
    <property type="component" value="Unassembled WGS sequence"/>
</dbReference>
<feature type="domain" description="Tyrosine-protein kinase G-rich" evidence="9">
    <location>
        <begin position="341"/>
        <end position="409"/>
    </location>
</feature>
<keyword evidence="4 7" id="KW-1133">Transmembrane helix</keyword>
<gene>
    <name evidence="10" type="ORF">SAMN05216333_1066</name>
</gene>
<protein>
    <submittedName>
        <fullName evidence="10">Chain length determinant protein EpsF</fullName>
    </submittedName>
</protein>
<feature type="transmembrane region" description="Helical" evidence="7">
    <location>
        <begin position="388"/>
        <end position="410"/>
    </location>
</feature>
<dbReference type="InterPro" id="IPR032807">
    <property type="entry name" value="GNVR"/>
</dbReference>
<comment type="subcellular location">
    <subcellularLocation>
        <location evidence="1">Cell membrane</location>
        <topology evidence="1">Multi-pass membrane protein</topology>
    </subcellularLocation>
</comment>
<proteinExistence type="predicted"/>
<dbReference type="InterPro" id="IPR003856">
    <property type="entry name" value="LPS_length_determ_N"/>
</dbReference>
<evidence type="ECO:0000313" key="10">
    <source>
        <dbReference type="EMBL" id="SEO20353.1"/>
    </source>
</evidence>
<feature type="domain" description="Polysaccharide chain length determinant N-terminal" evidence="8">
    <location>
        <begin position="1"/>
        <end position="89"/>
    </location>
</feature>
<evidence type="ECO:0000256" key="3">
    <source>
        <dbReference type="ARBA" id="ARBA00022692"/>
    </source>
</evidence>
<evidence type="ECO:0000256" key="6">
    <source>
        <dbReference type="SAM" id="Coils"/>
    </source>
</evidence>
<dbReference type="OrthoDB" id="8559110at2"/>
<dbReference type="PANTHER" id="PTHR32309:SF13">
    <property type="entry name" value="FERRIC ENTEROBACTIN TRANSPORT PROTEIN FEPE"/>
    <property type="match status" value="1"/>
</dbReference>
<keyword evidence="11" id="KW-1185">Reference proteome</keyword>
<reference evidence="11" key="1">
    <citation type="submission" date="2016-10" db="EMBL/GenBank/DDBJ databases">
        <authorList>
            <person name="Varghese N."/>
            <person name="Submissions S."/>
        </authorList>
    </citation>
    <scope>NUCLEOTIDE SEQUENCE [LARGE SCALE GENOMIC DNA]</scope>
    <source>
        <strain evidence="11">Nm76</strain>
    </source>
</reference>
<dbReference type="STRING" id="42354.SAMN05216333_1066"/>
<keyword evidence="5 7" id="KW-0472">Membrane</keyword>
<evidence type="ECO:0000256" key="4">
    <source>
        <dbReference type="ARBA" id="ARBA00022989"/>
    </source>
</evidence>
<keyword evidence="6" id="KW-0175">Coiled coil</keyword>
<dbReference type="InterPro" id="IPR017468">
    <property type="entry name" value="Chain_len_reg_EpsF"/>
</dbReference>
<dbReference type="NCBIfam" id="TIGR03017">
    <property type="entry name" value="EpsF"/>
    <property type="match status" value="1"/>
</dbReference>
<keyword evidence="3 7" id="KW-0812">Transmembrane</keyword>
<dbReference type="Pfam" id="PF13807">
    <property type="entry name" value="GNVR"/>
    <property type="match status" value="1"/>
</dbReference>
<sequence>MDFSRFFLIILARRKLILFTLIVTILTTSVVSLLLPKSYKSTATLVLTYKGADPVTGMVSPAQLNSGYMATQLDVIKSTRIALMVVDQLRLDQNDVVRRQFEESGSNLGLREWLAALLLKNLDIETSRDSSVIGISYKGADPAFTSIIANAFANAYQEISIRLTVEPSQKAAAYFTDQLNLLRERLEIAQKKLTEYQQEAGIIDADVRLDIETKRLNDLSSQLVSAQAELMGTVAEQDIKNRRGESSNIAKNAMISNLKLNLSQAESRFSEVSQKLGHNHPSYAGAKAEMEKLRAELNKHIKTTTDSAVSQEREIRAALEEQKARVLALNQARNELYLHFKEVEGAQQAYNSAMQRLNQTSLEGQANLSSVSILDTAKIPDQADSPKLLLNVVLSVILGTLLGLGMGLLAEMIDRRVRSPEDLVDVLHVPVLGVIKKGIPKQKRLQLSWPRLIR</sequence>
<evidence type="ECO:0000256" key="2">
    <source>
        <dbReference type="ARBA" id="ARBA00022475"/>
    </source>
</evidence>
<evidence type="ECO:0000259" key="8">
    <source>
        <dbReference type="Pfam" id="PF02706"/>
    </source>
</evidence>
<dbReference type="GO" id="GO:0005886">
    <property type="term" value="C:plasma membrane"/>
    <property type="evidence" value="ECO:0007669"/>
    <property type="project" value="UniProtKB-SubCell"/>
</dbReference>
<evidence type="ECO:0000259" key="9">
    <source>
        <dbReference type="Pfam" id="PF13807"/>
    </source>
</evidence>
<feature type="coiled-coil region" evidence="6">
    <location>
        <begin position="255"/>
        <end position="303"/>
    </location>
</feature>
<keyword evidence="2" id="KW-1003">Cell membrane</keyword>
<name>A0A1H8MT19_9PROT</name>
<evidence type="ECO:0000256" key="5">
    <source>
        <dbReference type="ARBA" id="ARBA00023136"/>
    </source>
</evidence>
<accession>A0A1H8MT19</accession>
<evidence type="ECO:0000256" key="1">
    <source>
        <dbReference type="ARBA" id="ARBA00004651"/>
    </source>
</evidence>
<evidence type="ECO:0000313" key="11">
    <source>
        <dbReference type="Proteomes" id="UP000198814"/>
    </source>
</evidence>
<dbReference type="Pfam" id="PF02706">
    <property type="entry name" value="Wzz"/>
    <property type="match status" value="1"/>
</dbReference>
<dbReference type="PANTHER" id="PTHR32309">
    <property type="entry name" value="TYROSINE-PROTEIN KINASE"/>
    <property type="match status" value="1"/>
</dbReference>
<dbReference type="InterPro" id="IPR050445">
    <property type="entry name" value="Bact_polysacc_biosynth/exp"/>
</dbReference>
<dbReference type="GO" id="GO:0004713">
    <property type="term" value="F:protein tyrosine kinase activity"/>
    <property type="evidence" value="ECO:0007669"/>
    <property type="project" value="TreeGrafter"/>
</dbReference>
<dbReference type="AlphaFoldDB" id="A0A1H8MT19"/>
<dbReference type="RefSeq" id="WP_090317158.1">
    <property type="nucleotide sequence ID" value="NZ_FNOE01000006.1"/>
</dbReference>